<feature type="compositionally biased region" description="Polar residues" evidence="1">
    <location>
        <begin position="728"/>
        <end position="740"/>
    </location>
</feature>
<dbReference type="Proteomes" id="UP000785200">
    <property type="component" value="Unassembled WGS sequence"/>
</dbReference>
<feature type="compositionally biased region" description="Acidic residues" evidence="1">
    <location>
        <begin position="814"/>
        <end position="827"/>
    </location>
</feature>
<feature type="compositionally biased region" description="Low complexity" evidence="1">
    <location>
        <begin position="596"/>
        <end position="633"/>
    </location>
</feature>
<feature type="compositionally biased region" description="Basic and acidic residues" evidence="1">
    <location>
        <begin position="524"/>
        <end position="573"/>
    </location>
</feature>
<organism evidence="2 3">
    <name type="scientific">Hyphodiscus hymeniophilus</name>
    <dbReference type="NCBI Taxonomy" id="353542"/>
    <lineage>
        <taxon>Eukaryota</taxon>
        <taxon>Fungi</taxon>
        <taxon>Dikarya</taxon>
        <taxon>Ascomycota</taxon>
        <taxon>Pezizomycotina</taxon>
        <taxon>Leotiomycetes</taxon>
        <taxon>Helotiales</taxon>
        <taxon>Hyphodiscaceae</taxon>
        <taxon>Hyphodiscus</taxon>
    </lineage>
</organism>
<evidence type="ECO:0008006" key="4">
    <source>
        <dbReference type="Google" id="ProtNLM"/>
    </source>
</evidence>
<keyword evidence="3" id="KW-1185">Reference proteome</keyword>
<dbReference type="PANTHER" id="PTHR28298:SF1">
    <property type="entry name" value="EISOSOME PROTEIN 1"/>
    <property type="match status" value="1"/>
</dbReference>
<feature type="region of interest" description="Disordered" evidence="1">
    <location>
        <begin position="197"/>
        <end position="254"/>
    </location>
</feature>
<evidence type="ECO:0000256" key="1">
    <source>
        <dbReference type="SAM" id="MobiDB-lite"/>
    </source>
</evidence>
<dbReference type="PANTHER" id="PTHR28298">
    <property type="entry name" value="EISOSOME PROTEIN 1"/>
    <property type="match status" value="1"/>
</dbReference>
<feature type="region of interest" description="Disordered" evidence="1">
    <location>
        <begin position="299"/>
        <end position="326"/>
    </location>
</feature>
<dbReference type="AlphaFoldDB" id="A0A9P6SJX9"/>
<dbReference type="EMBL" id="VNKQ01000019">
    <property type="protein sequence ID" value="KAG0645249.1"/>
    <property type="molecule type" value="Genomic_DNA"/>
</dbReference>
<feature type="compositionally biased region" description="Basic and acidic residues" evidence="1">
    <location>
        <begin position="795"/>
        <end position="807"/>
    </location>
</feature>
<dbReference type="Pfam" id="PF12757">
    <property type="entry name" value="Eisosome1"/>
    <property type="match status" value="1"/>
</dbReference>
<proteinExistence type="predicted"/>
<protein>
    <recommendedName>
        <fullName evidence="4">Eisosome protein 1</fullName>
    </recommendedName>
</protein>
<gene>
    <name evidence="2" type="ORF">D0Z07_9023</name>
</gene>
<feature type="compositionally biased region" description="Polar residues" evidence="1">
    <location>
        <begin position="224"/>
        <end position="236"/>
    </location>
</feature>
<dbReference type="OrthoDB" id="4070583at2759"/>
<comment type="caution">
    <text evidence="2">The sequence shown here is derived from an EMBL/GenBank/DDBJ whole genome shotgun (WGS) entry which is preliminary data.</text>
</comment>
<evidence type="ECO:0000313" key="3">
    <source>
        <dbReference type="Proteomes" id="UP000785200"/>
    </source>
</evidence>
<feature type="compositionally biased region" description="Polar residues" evidence="1">
    <location>
        <begin position="656"/>
        <end position="665"/>
    </location>
</feature>
<evidence type="ECO:0000313" key="2">
    <source>
        <dbReference type="EMBL" id="KAG0645249.1"/>
    </source>
</evidence>
<reference evidence="2" key="1">
    <citation type="submission" date="2019-07" db="EMBL/GenBank/DDBJ databases">
        <title>Hyphodiscus hymeniophilus genome sequencing and assembly.</title>
        <authorList>
            <person name="Kramer G."/>
            <person name="Nodwell J."/>
        </authorList>
    </citation>
    <scope>NUCLEOTIDE SEQUENCE</scope>
    <source>
        <strain evidence="2">ATCC 34498</strain>
    </source>
</reference>
<feature type="region of interest" description="Disordered" evidence="1">
    <location>
        <begin position="360"/>
        <end position="399"/>
    </location>
</feature>
<dbReference type="InterPro" id="IPR024527">
    <property type="entry name" value="Eisosome1"/>
</dbReference>
<feature type="compositionally biased region" description="Polar residues" evidence="1">
    <location>
        <begin position="198"/>
        <end position="207"/>
    </location>
</feature>
<feature type="region of interest" description="Disordered" evidence="1">
    <location>
        <begin position="69"/>
        <end position="88"/>
    </location>
</feature>
<name>A0A9P6SJX9_9HELO</name>
<accession>A0A9P6SJX9</accession>
<feature type="region of interest" description="Disordered" evidence="1">
    <location>
        <begin position="1"/>
        <end position="22"/>
    </location>
</feature>
<dbReference type="GO" id="GO:0070941">
    <property type="term" value="P:eisosome assembly"/>
    <property type="evidence" value="ECO:0007669"/>
    <property type="project" value="TreeGrafter"/>
</dbReference>
<feature type="compositionally biased region" description="Basic and acidic residues" evidence="1">
    <location>
        <begin position="854"/>
        <end position="863"/>
    </location>
</feature>
<feature type="compositionally biased region" description="Basic and acidic residues" evidence="1">
    <location>
        <begin position="691"/>
        <end position="703"/>
    </location>
</feature>
<feature type="region of interest" description="Disordered" evidence="1">
    <location>
        <begin position="524"/>
        <end position="863"/>
    </location>
</feature>
<sequence length="863" mass="93440">MASTTAGAQGAPKSHPTSAKLEDQAATAALYVTQYDKSSKNGQEFLDGHHRLSSAGAAASLKYANPQDLPSYPSSGLKKNDSAAGTAASLGWANQKPFEHWKPDPSASASAAAMMAKDYKMKELWQPEQSTYGAKAALLAHKDGGKVDIWRPEAESAWGNSAAAQAFKKFGAGGLSPVLDYGYTDLGRKGSLMAATGAMSQSRQRAISTPDPRPKLETYPDESNAVTNALSAANSAHRTKKKSESSEAGTVPYTNMSREMYTSHPPVAPEIDEKNRADTLRASAIAMAKQMYNIQQKQIDQTSDAHRGAVAAHRRKSSSSDESDEVQPMRFNNLQEAAHKLAQERLAKLHDEHAQNREYLDYYGGNKPQPQSRLSIRGRPRRRASSDGGMDEDREQSNKIRAQMSIFSSNVTQVDEKKRAQDREALIAAAQRNVTKRLHGMDERVFADTGKVGPSLLSEWEVKAHAAAQAKSDSRMENYGKVHIGGGKFIDQSAVDAVARSNVQPVLDEINEKAAAEHERQAAIKAEQLETTRKASERKQREKESKAINKKLKQQDKDEERLRIQEEKDEQKAAQRASKERRKSGTAGGITEPEDSVAAPTAVSATGAGATAAAATEAEELTPTTTARETPLPIRTSMEDQASLRMQENADAANKGESTPLSPDSGSPDKGKSRVSWLKTKFSKRLSRTPKGGEKEGTKEEKGFVGGAALTGASADNSNASLGAGNRDSVSTAPKTTETETVPAEISPSTDEVKHPEVIPEPETSATIDPATEFEEPAILPLAPEIQEPTLENDEERKGRPSEREEVATPVSPLEDEDELENEDEEFQEARDNFDEDLAPPPTFPAAKSSSPAREAKFTEVID</sequence>